<dbReference type="KEGG" id="pob:LPB03_06920"/>
<evidence type="ECO:0000313" key="3">
    <source>
        <dbReference type="Proteomes" id="UP000092584"/>
    </source>
</evidence>
<organism evidence="2 3">
    <name type="scientific">Polaribacter vadi</name>
    <dbReference type="NCBI Taxonomy" id="1774273"/>
    <lineage>
        <taxon>Bacteria</taxon>
        <taxon>Pseudomonadati</taxon>
        <taxon>Bacteroidota</taxon>
        <taxon>Flavobacteriia</taxon>
        <taxon>Flavobacteriales</taxon>
        <taxon>Flavobacteriaceae</taxon>
    </lineage>
</organism>
<feature type="transmembrane region" description="Helical" evidence="1">
    <location>
        <begin position="250"/>
        <end position="270"/>
    </location>
</feature>
<keyword evidence="3" id="KW-1185">Reference proteome</keyword>
<feature type="transmembrane region" description="Helical" evidence="1">
    <location>
        <begin position="204"/>
        <end position="219"/>
    </location>
</feature>
<evidence type="ECO:0008006" key="4">
    <source>
        <dbReference type="Google" id="ProtNLM"/>
    </source>
</evidence>
<feature type="transmembrane region" description="Helical" evidence="1">
    <location>
        <begin position="40"/>
        <end position="60"/>
    </location>
</feature>
<reference evidence="3" key="1">
    <citation type="submission" date="2016-02" db="EMBL/GenBank/DDBJ databases">
        <authorList>
            <person name="Shin S.-K."/>
            <person name="Yi H."/>
            <person name="Kim E."/>
        </authorList>
    </citation>
    <scope>NUCLEOTIDE SEQUENCE [LARGE SCALE GENOMIC DNA]</scope>
    <source>
        <strain evidence="3">LPB0003</strain>
    </source>
</reference>
<comment type="caution">
    <text evidence="2">The sequence shown here is derived from an EMBL/GenBank/DDBJ whole genome shotgun (WGS) entry which is preliminary data.</text>
</comment>
<evidence type="ECO:0000313" key="2">
    <source>
        <dbReference type="EMBL" id="OBY64861.1"/>
    </source>
</evidence>
<sequence length="273" mass="31455">MKFLKLVFNFYINASIHVAFAVFAFLKITETYFNLPSNIHLNFFIFFGTITGYNFVKYAGVAKLHHKSLTDSLKIIQIFSLFCFIAMCYFAFQISINTVYVTIPFTVLTFLYAVPFLSGFEKTLREVSYLKIIVVALVWAGFTVLIPLVDAGQQITLKAVLLIIQRFLIVIVLILPFEIRDVKFDAISLQTIPKQIGLEKTKKLGLILLVIALVLEHLSSETNFLVMPFMGFFFMLILLLMRAEINQSKYYSSFWVEALPIIWWFIILGFDNI</sequence>
<proteinExistence type="predicted"/>
<feature type="transmembrane region" description="Helical" evidence="1">
    <location>
        <begin position="72"/>
        <end position="92"/>
    </location>
</feature>
<protein>
    <recommendedName>
        <fullName evidence="4">Prenyltransferase</fullName>
    </recommendedName>
</protein>
<dbReference type="STRING" id="1774273.LPB03_06920"/>
<feature type="transmembrane region" description="Helical" evidence="1">
    <location>
        <begin position="7"/>
        <end position="28"/>
    </location>
</feature>
<feature type="transmembrane region" description="Helical" evidence="1">
    <location>
        <begin position="98"/>
        <end position="117"/>
    </location>
</feature>
<accession>A0A1B8TYX3</accession>
<dbReference type="RefSeq" id="WP_065318613.1">
    <property type="nucleotide sequence ID" value="NZ_CP017477.1"/>
</dbReference>
<feature type="transmembrane region" description="Helical" evidence="1">
    <location>
        <begin position="155"/>
        <end position="175"/>
    </location>
</feature>
<gene>
    <name evidence="2" type="ORF">LPB3_05570</name>
</gene>
<name>A0A1B8TYX3_9FLAO</name>
<dbReference type="EMBL" id="LSFM01000021">
    <property type="protein sequence ID" value="OBY64861.1"/>
    <property type="molecule type" value="Genomic_DNA"/>
</dbReference>
<dbReference type="OrthoDB" id="1467772at2"/>
<keyword evidence="1" id="KW-1133">Transmembrane helix</keyword>
<keyword evidence="1" id="KW-0472">Membrane</keyword>
<feature type="transmembrane region" description="Helical" evidence="1">
    <location>
        <begin position="129"/>
        <end position="149"/>
    </location>
</feature>
<dbReference type="AlphaFoldDB" id="A0A1B8TYX3"/>
<dbReference type="Proteomes" id="UP000092584">
    <property type="component" value="Unassembled WGS sequence"/>
</dbReference>
<evidence type="ECO:0000256" key="1">
    <source>
        <dbReference type="SAM" id="Phobius"/>
    </source>
</evidence>
<feature type="transmembrane region" description="Helical" evidence="1">
    <location>
        <begin position="225"/>
        <end position="243"/>
    </location>
</feature>
<keyword evidence="1" id="KW-0812">Transmembrane</keyword>